<reference evidence="1 2" key="1">
    <citation type="submission" date="2019-04" db="EMBL/GenBank/DDBJ databases">
        <title>Natronospirillum operosus gen. nov., sp. nov., a haloalkaliphilic satellite isolated from decaying biomass of laboratory culture of cyanobacterium Geitlerinema sp. and proposal of Natronospirillaceae fam. nov. and Saccharospirillaceae fam. nov.</title>
        <authorList>
            <person name="Kevbrin V."/>
            <person name="Boltyanskaya Y."/>
            <person name="Koziaeva V."/>
            <person name="Grouzdev D.S."/>
            <person name="Park M."/>
            <person name="Cho J."/>
        </authorList>
    </citation>
    <scope>NUCLEOTIDE SEQUENCE [LARGE SCALE GENOMIC DNA]</scope>
    <source>
        <strain evidence="1 2">G-116</strain>
    </source>
</reference>
<name>A0A4Z0WE75_9GAMM</name>
<sequence>MSNATALIKTTNGYKPLIQIDGLEHLDFDFSTRLFTLPVIEDIEQPVKLLLQSEHFIAEWTRVDTRHVETLGMNAEAQFSVDKLDDDKYEITLNQPTETDRVILVNLGWHTNAVYGVALSEPAAILEKLYGPGTDHSPVSAEYTLGMMARQPNAPQKVLDLHQHWQDEISHAQATDFFGRIESVWANYEKAEGAAERLSALEDIKEMAQNYLDDFPRGRERDTVETRLKTATDKLGAI</sequence>
<protein>
    <submittedName>
        <fullName evidence="1">Uncharacterized protein</fullName>
    </submittedName>
</protein>
<proteinExistence type="predicted"/>
<accession>A0A4Z0WE75</accession>
<keyword evidence="2" id="KW-1185">Reference proteome</keyword>
<gene>
    <name evidence="1" type="ORF">E4656_13285</name>
</gene>
<dbReference type="Proteomes" id="UP000297475">
    <property type="component" value="Unassembled WGS sequence"/>
</dbReference>
<evidence type="ECO:0000313" key="1">
    <source>
        <dbReference type="EMBL" id="TGG92443.1"/>
    </source>
</evidence>
<dbReference type="AlphaFoldDB" id="A0A4Z0WE75"/>
<evidence type="ECO:0000313" key="2">
    <source>
        <dbReference type="Proteomes" id="UP000297475"/>
    </source>
</evidence>
<dbReference type="RefSeq" id="WP_135483776.1">
    <property type="nucleotide sequence ID" value="NZ_SRMF01000005.1"/>
</dbReference>
<dbReference type="EMBL" id="SRMF01000005">
    <property type="protein sequence ID" value="TGG92443.1"/>
    <property type="molecule type" value="Genomic_DNA"/>
</dbReference>
<comment type="caution">
    <text evidence="1">The sequence shown here is derived from an EMBL/GenBank/DDBJ whole genome shotgun (WGS) entry which is preliminary data.</text>
</comment>
<organism evidence="1 2">
    <name type="scientific">Natronospirillum operosum</name>
    <dbReference type="NCBI Taxonomy" id="2759953"/>
    <lineage>
        <taxon>Bacteria</taxon>
        <taxon>Pseudomonadati</taxon>
        <taxon>Pseudomonadota</taxon>
        <taxon>Gammaproteobacteria</taxon>
        <taxon>Oceanospirillales</taxon>
        <taxon>Natronospirillaceae</taxon>
        <taxon>Natronospirillum</taxon>
    </lineage>
</organism>